<dbReference type="AlphaFoldDB" id="A0A165L6D3"/>
<feature type="compositionally biased region" description="Low complexity" evidence="1">
    <location>
        <begin position="305"/>
        <end position="315"/>
    </location>
</feature>
<gene>
    <name evidence="2" type="ORF">EXIGLDRAFT_366135</name>
</gene>
<evidence type="ECO:0000256" key="1">
    <source>
        <dbReference type="SAM" id="MobiDB-lite"/>
    </source>
</evidence>
<feature type="compositionally biased region" description="Polar residues" evidence="1">
    <location>
        <begin position="328"/>
        <end position="341"/>
    </location>
</feature>
<feature type="compositionally biased region" description="Basic residues" evidence="1">
    <location>
        <begin position="270"/>
        <end position="279"/>
    </location>
</feature>
<keyword evidence="3" id="KW-1185">Reference proteome</keyword>
<reference evidence="2 3" key="1">
    <citation type="journal article" date="2016" name="Mol. Biol. Evol.">
        <title>Comparative Genomics of Early-Diverging Mushroom-Forming Fungi Provides Insights into the Origins of Lignocellulose Decay Capabilities.</title>
        <authorList>
            <person name="Nagy L.G."/>
            <person name="Riley R."/>
            <person name="Tritt A."/>
            <person name="Adam C."/>
            <person name="Daum C."/>
            <person name="Floudas D."/>
            <person name="Sun H."/>
            <person name="Yadav J.S."/>
            <person name="Pangilinan J."/>
            <person name="Larsson K.H."/>
            <person name="Matsuura K."/>
            <person name="Barry K."/>
            <person name="Labutti K."/>
            <person name="Kuo R."/>
            <person name="Ohm R.A."/>
            <person name="Bhattacharya S.S."/>
            <person name="Shirouzu T."/>
            <person name="Yoshinaga Y."/>
            <person name="Martin F.M."/>
            <person name="Grigoriev I.V."/>
            <person name="Hibbett D.S."/>
        </authorList>
    </citation>
    <scope>NUCLEOTIDE SEQUENCE [LARGE SCALE GENOMIC DNA]</scope>
    <source>
        <strain evidence="2 3">HHB12029</strain>
    </source>
</reference>
<dbReference type="STRING" id="1314781.A0A165L6D3"/>
<accession>A0A165L6D3</accession>
<evidence type="ECO:0000313" key="3">
    <source>
        <dbReference type="Proteomes" id="UP000077266"/>
    </source>
</evidence>
<feature type="compositionally biased region" description="Polar residues" evidence="1">
    <location>
        <begin position="11"/>
        <end position="21"/>
    </location>
</feature>
<proteinExistence type="predicted"/>
<feature type="region of interest" description="Disordered" evidence="1">
    <location>
        <begin position="118"/>
        <end position="140"/>
    </location>
</feature>
<feature type="region of interest" description="Disordered" evidence="1">
    <location>
        <begin position="1"/>
        <end position="21"/>
    </location>
</feature>
<dbReference type="InterPro" id="IPR028938">
    <property type="entry name" value="Rsf1-like"/>
</dbReference>
<feature type="compositionally biased region" description="Acidic residues" evidence="1">
    <location>
        <begin position="365"/>
        <end position="395"/>
    </location>
</feature>
<dbReference type="Proteomes" id="UP000077266">
    <property type="component" value="Unassembled WGS sequence"/>
</dbReference>
<sequence>MPARRKAPATDTLNRVPNDASNGLHHAELALRPPSPSPELQALRRNWKWAATSQFLTMFKPLLGQEQILLTDIEQDLATGTRVALPRLMGRLLSQLNQDRKITSENWQPYLRRQYGRRAPDLSPFPPPKVPSEEEDGQPEEVDWFSFTTDTKLDSLHTLCEWFCHNPSRIRHAMKDDDEWAQWRIQPVGYDANFDAYWFMGGDRLWIQHRQNQPIRVRTGIKRKRTTTSSRQRKRVALEPKPAPPKRVGRNTRTSARAGSEALPIEPRPSRARATRTSRRAAEEDSWQEIPDEWLQQPDLERNGTSTATSSSPPADGTEPNGVEPNGVETNGVKNETQSPEPNGISDDVKAMLGLDSGSELTELSSDEDEKGEEDEEDDSDEEDEDEEEEDDSDASLEFTSDYQPPPTPPPDFVEWETVCVTRAEWMEFPTRFETSTNRYERALHRRLVNDVLPQVMDVFKVRRLARISYSS</sequence>
<dbReference type="GO" id="GO:0006355">
    <property type="term" value="P:regulation of DNA-templated transcription"/>
    <property type="evidence" value="ECO:0007669"/>
    <property type="project" value="InterPro"/>
</dbReference>
<name>A0A165L6D3_EXIGL</name>
<evidence type="ECO:0008006" key="4">
    <source>
        <dbReference type="Google" id="ProtNLM"/>
    </source>
</evidence>
<dbReference type="EMBL" id="KV425930">
    <property type="protein sequence ID" value="KZV97423.1"/>
    <property type="molecule type" value="Genomic_DNA"/>
</dbReference>
<dbReference type="GO" id="GO:0031213">
    <property type="term" value="C:RSF complex"/>
    <property type="evidence" value="ECO:0007669"/>
    <property type="project" value="InterPro"/>
</dbReference>
<organism evidence="2 3">
    <name type="scientific">Exidia glandulosa HHB12029</name>
    <dbReference type="NCBI Taxonomy" id="1314781"/>
    <lineage>
        <taxon>Eukaryota</taxon>
        <taxon>Fungi</taxon>
        <taxon>Dikarya</taxon>
        <taxon>Basidiomycota</taxon>
        <taxon>Agaricomycotina</taxon>
        <taxon>Agaricomycetes</taxon>
        <taxon>Auriculariales</taxon>
        <taxon>Exidiaceae</taxon>
        <taxon>Exidia</taxon>
    </lineage>
</organism>
<feature type="compositionally biased region" description="Low complexity" evidence="1">
    <location>
        <begin position="353"/>
        <end position="364"/>
    </location>
</feature>
<feature type="compositionally biased region" description="Basic residues" evidence="1">
    <location>
        <begin position="223"/>
        <end position="235"/>
    </location>
</feature>
<dbReference type="InParanoid" id="A0A165L6D3"/>
<dbReference type="PANTHER" id="PTHR14296">
    <property type="entry name" value="REMODELING AND SPACING FACTOR 1"/>
    <property type="match status" value="1"/>
</dbReference>
<dbReference type="OrthoDB" id="303107at2759"/>
<protein>
    <recommendedName>
        <fullName evidence="4">WHIM1 domain-containing protein</fullName>
    </recommendedName>
</protein>
<dbReference type="PANTHER" id="PTHR14296:SF3">
    <property type="entry name" value="DIKAR, ISOFORM F"/>
    <property type="match status" value="1"/>
</dbReference>
<evidence type="ECO:0000313" key="2">
    <source>
        <dbReference type="EMBL" id="KZV97423.1"/>
    </source>
</evidence>
<feature type="region of interest" description="Disordered" evidence="1">
    <location>
        <begin position="223"/>
        <end position="414"/>
    </location>
</feature>